<evidence type="ECO:0000313" key="2">
    <source>
        <dbReference type="EMBL" id="UOR14178.1"/>
    </source>
</evidence>
<keyword evidence="1" id="KW-0732">Signal</keyword>
<geneLocation type="plasmid" evidence="2 3">
    <name>unnamed1</name>
</geneLocation>
<protein>
    <recommendedName>
        <fullName evidence="4">Peptidase C-terminal archaeal/bacterial domain-containing protein</fullName>
    </recommendedName>
</protein>
<evidence type="ECO:0008006" key="4">
    <source>
        <dbReference type="Google" id="ProtNLM"/>
    </source>
</evidence>
<keyword evidence="2" id="KW-0614">Plasmid</keyword>
<accession>A0ABY4HIM1</accession>
<sequence length="140" mass="15139">MKKLYFIATFVLTVLFVINFNPTSADAASRENCSTSYVRCQAVTIYPGDKIGYSSRTIYVPSGGEIYFGVSTYSDSVFQVGAYVYDGNLNQLDSVGASGGGGDGFDSVTAPHSGFYHIVLKSGDSTQGRSHARAYLQYYN</sequence>
<dbReference type="RefSeq" id="WP_245036324.1">
    <property type="nucleotide sequence ID" value="NZ_CP095076.1"/>
</dbReference>
<reference evidence="2" key="1">
    <citation type="submission" date="2022-04" db="EMBL/GenBank/DDBJ databases">
        <title>Halobacillus sp. isolated from saltern.</title>
        <authorList>
            <person name="Won M."/>
            <person name="Lee C.-M."/>
            <person name="Woen H.-Y."/>
            <person name="Kwon S.-W."/>
        </authorList>
    </citation>
    <scope>NUCLEOTIDE SEQUENCE</scope>
    <source>
        <strain evidence="2">SSHM10-5</strain>
        <plasmid evidence="2">unnamed1</plasmid>
    </source>
</reference>
<name>A0ABY4HIM1_9BACI</name>
<organism evidence="2 3">
    <name type="scientific">Halobacillus amylolyticus</name>
    <dbReference type="NCBI Taxonomy" id="2932259"/>
    <lineage>
        <taxon>Bacteria</taxon>
        <taxon>Bacillati</taxon>
        <taxon>Bacillota</taxon>
        <taxon>Bacilli</taxon>
        <taxon>Bacillales</taxon>
        <taxon>Bacillaceae</taxon>
        <taxon>Halobacillus</taxon>
    </lineage>
</organism>
<proteinExistence type="predicted"/>
<keyword evidence="3" id="KW-1185">Reference proteome</keyword>
<feature type="chain" id="PRO_5046210663" description="Peptidase C-terminal archaeal/bacterial domain-containing protein" evidence="1">
    <location>
        <begin position="28"/>
        <end position="140"/>
    </location>
</feature>
<dbReference type="Proteomes" id="UP000830326">
    <property type="component" value="Plasmid unnamed1"/>
</dbReference>
<evidence type="ECO:0000313" key="3">
    <source>
        <dbReference type="Proteomes" id="UP000830326"/>
    </source>
</evidence>
<feature type="signal peptide" evidence="1">
    <location>
        <begin position="1"/>
        <end position="27"/>
    </location>
</feature>
<evidence type="ECO:0000256" key="1">
    <source>
        <dbReference type="SAM" id="SignalP"/>
    </source>
</evidence>
<gene>
    <name evidence="2" type="ORF">MUO15_21065</name>
</gene>
<dbReference type="EMBL" id="CP095076">
    <property type="protein sequence ID" value="UOR14178.1"/>
    <property type="molecule type" value="Genomic_DNA"/>
</dbReference>